<proteinExistence type="predicted"/>
<feature type="compositionally biased region" description="Polar residues" evidence="1">
    <location>
        <begin position="1"/>
        <end position="11"/>
    </location>
</feature>
<evidence type="ECO:0000313" key="3">
    <source>
        <dbReference type="Proteomes" id="UP000297245"/>
    </source>
</evidence>
<keyword evidence="3" id="KW-1185">Reference proteome</keyword>
<feature type="region of interest" description="Disordered" evidence="1">
    <location>
        <begin position="1"/>
        <end position="134"/>
    </location>
</feature>
<evidence type="ECO:0000256" key="1">
    <source>
        <dbReference type="SAM" id="MobiDB-lite"/>
    </source>
</evidence>
<dbReference type="Proteomes" id="UP000297245">
    <property type="component" value="Unassembled WGS sequence"/>
</dbReference>
<feature type="compositionally biased region" description="Pro residues" evidence="1">
    <location>
        <begin position="52"/>
        <end position="63"/>
    </location>
</feature>
<sequence>MTNEAWGNSQHLPKGPQGLPRDIPAPDVAVDLPPLRSAGEPTEPDPSSSPLSTPPSSNPPSPHLSPALGSSTPSLFSATSTAQPVAVGPSPGVKKSMHRSKVSRQKKRMREKAKGPTSRKPRFPANHNALNNAVPIPTSLDTDCMAEATSGYFCKPTKVKNDAERKKWKLEELVGPGS</sequence>
<organism evidence="2 3">
    <name type="scientific">Dendrothele bispora (strain CBS 962.96)</name>
    <dbReference type="NCBI Taxonomy" id="1314807"/>
    <lineage>
        <taxon>Eukaryota</taxon>
        <taxon>Fungi</taxon>
        <taxon>Dikarya</taxon>
        <taxon>Basidiomycota</taxon>
        <taxon>Agaricomycotina</taxon>
        <taxon>Agaricomycetes</taxon>
        <taxon>Agaricomycetidae</taxon>
        <taxon>Agaricales</taxon>
        <taxon>Agaricales incertae sedis</taxon>
        <taxon>Dendrothele</taxon>
    </lineage>
</organism>
<dbReference type="EMBL" id="ML179495">
    <property type="protein sequence ID" value="THU86484.1"/>
    <property type="molecule type" value="Genomic_DNA"/>
</dbReference>
<dbReference type="AlphaFoldDB" id="A0A4S8LCB1"/>
<name>A0A4S8LCB1_DENBC</name>
<feature type="compositionally biased region" description="Polar residues" evidence="1">
    <location>
        <begin position="68"/>
        <end position="83"/>
    </location>
</feature>
<evidence type="ECO:0000313" key="2">
    <source>
        <dbReference type="EMBL" id="THU86484.1"/>
    </source>
</evidence>
<gene>
    <name evidence="2" type="ORF">K435DRAFT_805069</name>
</gene>
<feature type="compositionally biased region" description="Basic residues" evidence="1">
    <location>
        <begin position="95"/>
        <end position="122"/>
    </location>
</feature>
<accession>A0A4S8LCB1</accession>
<reference evidence="2 3" key="1">
    <citation type="journal article" date="2019" name="Nat. Ecol. Evol.">
        <title>Megaphylogeny resolves global patterns of mushroom evolution.</title>
        <authorList>
            <person name="Varga T."/>
            <person name="Krizsan K."/>
            <person name="Foldi C."/>
            <person name="Dima B."/>
            <person name="Sanchez-Garcia M."/>
            <person name="Sanchez-Ramirez S."/>
            <person name="Szollosi G.J."/>
            <person name="Szarkandi J.G."/>
            <person name="Papp V."/>
            <person name="Albert L."/>
            <person name="Andreopoulos W."/>
            <person name="Angelini C."/>
            <person name="Antonin V."/>
            <person name="Barry K.W."/>
            <person name="Bougher N.L."/>
            <person name="Buchanan P."/>
            <person name="Buyck B."/>
            <person name="Bense V."/>
            <person name="Catcheside P."/>
            <person name="Chovatia M."/>
            <person name="Cooper J."/>
            <person name="Damon W."/>
            <person name="Desjardin D."/>
            <person name="Finy P."/>
            <person name="Geml J."/>
            <person name="Haridas S."/>
            <person name="Hughes K."/>
            <person name="Justo A."/>
            <person name="Karasinski D."/>
            <person name="Kautmanova I."/>
            <person name="Kiss B."/>
            <person name="Kocsube S."/>
            <person name="Kotiranta H."/>
            <person name="LaButti K.M."/>
            <person name="Lechner B.E."/>
            <person name="Liimatainen K."/>
            <person name="Lipzen A."/>
            <person name="Lukacs Z."/>
            <person name="Mihaltcheva S."/>
            <person name="Morgado L.N."/>
            <person name="Niskanen T."/>
            <person name="Noordeloos M.E."/>
            <person name="Ohm R.A."/>
            <person name="Ortiz-Santana B."/>
            <person name="Ovrebo C."/>
            <person name="Racz N."/>
            <person name="Riley R."/>
            <person name="Savchenko A."/>
            <person name="Shiryaev A."/>
            <person name="Soop K."/>
            <person name="Spirin V."/>
            <person name="Szebenyi C."/>
            <person name="Tomsovsky M."/>
            <person name="Tulloss R.E."/>
            <person name="Uehling J."/>
            <person name="Grigoriev I.V."/>
            <person name="Vagvolgyi C."/>
            <person name="Papp T."/>
            <person name="Martin F.M."/>
            <person name="Miettinen O."/>
            <person name="Hibbett D.S."/>
            <person name="Nagy L.G."/>
        </authorList>
    </citation>
    <scope>NUCLEOTIDE SEQUENCE [LARGE SCALE GENOMIC DNA]</scope>
    <source>
        <strain evidence="2 3">CBS 962.96</strain>
    </source>
</reference>
<protein>
    <submittedName>
        <fullName evidence="2">Uncharacterized protein</fullName>
    </submittedName>
</protein>